<dbReference type="STRING" id="54.SAMN02745121_02335"/>
<sequence length="139" mass="14353">MPALFAVLAILLDLLVQMFAVLATGAVIAGVVRGVSAEDGAGLLLCLAVAIGGHWILVRRIRAGRRTIATARAGSEEVGTRTPGHFVSDGLCILALSAMLVAMRDPPWGAAERAGTISMLVACLALGVLRATLVRLDPD</sequence>
<evidence type="ECO:0000256" key="1">
    <source>
        <dbReference type="SAM" id="Phobius"/>
    </source>
</evidence>
<protein>
    <submittedName>
        <fullName evidence="2">Uncharacterized protein</fullName>
    </submittedName>
</protein>
<name>A0A1I1WGB1_9BACT</name>
<gene>
    <name evidence="2" type="ORF">SAMN02745121_02335</name>
</gene>
<keyword evidence="3" id="KW-1185">Reference proteome</keyword>
<dbReference type="Proteomes" id="UP000199400">
    <property type="component" value="Unassembled WGS sequence"/>
</dbReference>
<keyword evidence="1" id="KW-1133">Transmembrane helix</keyword>
<feature type="transmembrane region" description="Helical" evidence="1">
    <location>
        <begin position="41"/>
        <end position="58"/>
    </location>
</feature>
<evidence type="ECO:0000313" key="2">
    <source>
        <dbReference type="EMBL" id="SFD94206.1"/>
    </source>
</evidence>
<keyword evidence="1" id="KW-0812">Transmembrane</keyword>
<dbReference type="EMBL" id="FOMX01000006">
    <property type="protein sequence ID" value="SFD94206.1"/>
    <property type="molecule type" value="Genomic_DNA"/>
</dbReference>
<reference evidence="3" key="1">
    <citation type="submission" date="2016-10" db="EMBL/GenBank/DDBJ databases">
        <authorList>
            <person name="Varghese N."/>
            <person name="Submissions S."/>
        </authorList>
    </citation>
    <scope>NUCLEOTIDE SEQUENCE [LARGE SCALE GENOMIC DNA]</scope>
    <source>
        <strain evidence="3">ATCC 25963</strain>
    </source>
</reference>
<keyword evidence="1" id="KW-0472">Membrane</keyword>
<accession>A0A1I1WGB1</accession>
<proteinExistence type="predicted"/>
<organism evidence="2 3">
    <name type="scientific">Nannocystis exedens</name>
    <dbReference type="NCBI Taxonomy" id="54"/>
    <lineage>
        <taxon>Bacteria</taxon>
        <taxon>Pseudomonadati</taxon>
        <taxon>Myxococcota</taxon>
        <taxon>Polyangia</taxon>
        <taxon>Nannocystales</taxon>
        <taxon>Nannocystaceae</taxon>
        <taxon>Nannocystis</taxon>
    </lineage>
</organism>
<evidence type="ECO:0000313" key="3">
    <source>
        <dbReference type="Proteomes" id="UP000199400"/>
    </source>
</evidence>
<dbReference type="AlphaFoldDB" id="A0A1I1WGB1"/>
<dbReference type="RefSeq" id="WP_096326094.1">
    <property type="nucleotide sequence ID" value="NZ_FOMX01000006.1"/>
</dbReference>